<feature type="transmembrane region" description="Helical" evidence="6">
    <location>
        <begin position="37"/>
        <end position="57"/>
    </location>
</feature>
<feature type="transmembrane region" description="Helical" evidence="6">
    <location>
        <begin position="195"/>
        <end position="214"/>
    </location>
</feature>
<evidence type="ECO:0000256" key="6">
    <source>
        <dbReference type="SAM" id="Phobius"/>
    </source>
</evidence>
<evidence type="ECO:0000313" key="7">
    <source>
        <dbReference type="EMBL" id="GLU49627.1"/>
    </source>
</evidence>
<keyword evidence="3 6" id="KW-0812">Transmembrane</keyword>
<dbReference type="EMBL" id="BSQG01000008">
    <property type="protein sequence ID" value="GLU49627.1"/>
    <property type="molecule type" value="Genomic_DNA"/>
</dbReference>
<dbReference type="InterPro" id="IPR022791">
    <property type="entry name" value="L-PG_synthase/AglD"/>
</dbReference>
<dbReference type="Proteomes" id="UP001165092">
    <property type="component" value="Unassembled WGS sequence"/>
</dbReference>
<keyword evidence="2" id="KW-1003">Cell membrane</keyword>
<protein>
    <submittedName>
        <fullName evidence="7">Membrane protein</fullName>
    </submittedName>
</protein>
<evidence type="ECO:0000256" key="5">
    <source>
        <dbReference type="ARBA" id="ARBA00023136"/>
    </source>
</evidence>
<gene>
    <name evidence="7" type="ORF">Nans01_39780</name>
</gene>
<keyword evidence="8" id="KW-1185">Reference proteome</keyword>
<dbReference type="RefSeq" id="WP_285761170.1">
    <property type="nucleotide sequence ID" value="NZ_BSQG01000008.1"/>
</dbReference>
<keyword evidence="5 6" id="KW-0472">Membrane</keyword>
<evidence type="ECO:0000256" key="3">
    <source>
        <dbReference type="ARBA" id="ARBA00022692"/>
    </source>
</evidence>
<proteinExistence type="predicted"/>
<keyword evidence="4 6" id="KW-1133">Transmembrane helix</keyword>
<feature type="transmembrane region" description="Helical" evidence="6">
    <location>
        <begin position="12"/>
        <end position="31"/>
    </location>
</feature>
<feature type="transmembrane region" description="Helical" evidence="6">
    <location>
        <begin position="118"/>
        <end position="139"/>
    </location>
</feature>
<dbReference type="GO" id="GO:0005886">
    <property type="term" value="C:plasma membrane"/>
    <property type="evidence" value="ECO:0007669"/>
    <property type="project" value="UniProtKB-SubCell"/>
</dbReference>
<dbReference type="AlphaFoldDB" id="A0A9W6P9U8"/>
<accession>A0A9W6P9U8</accession>
<feature type="transmembrane region" description="Helical" evidence="6">
    <location>
        <begin position="234"/>
        <end position="255"/>
    </location>
</feature>
<feature type="transmembrane region" description="Helical" evidence="6">
    <location>
        <begin position="151"/>
        <end position="174"/>
    </location>
</feature>
<name>A0A9W6P9U8_9ACTN</name>
<feature type="transmembrane region" description="Helical" evidence="6">
    <location>
        <begin position="262"/>
        <end position="280"/>
    </location>
</feature>
<evidence type="ECO:0000313" key="8">
    <source>
        <dbReference type="Proteomes" id="UP001165092"/>
    </source>
</evidence>
<reference evidence="7" key="1">
    <citation type="submission" date="2023-02" db="EMBL/GenBank/DDBJ databases">
        <title>Nocardiopsis ansamitocini NBRC 112285.</title>
        <authorList>
            <person name="Ichikawa N."/>
            <person name="Sato H."/>
            <person name="Tonouchi N."/>
        </authorList>
    </citation>
    <scope>NUCLEOTIDE SEQUENCE</scope>
    <source>
        <strain evidence="7">NBRC 112285</strain>
    </source>
</reference>
<dbReference type="Pfam" id="PF03706">
    <property type="entry name" value="LPG_synthase_TM"/>
    <property type="match status" value="1"/>
</dbReference>
<comment type="subcellular location">
    <subcellularLocation>
        <location evidence="1">Cell membrane</location>
        <topology evidence="1">Multi-pass membrane protein</topology>
    </subcellularLocation>
</comment>
<comment type="caution">
    <text evidence="7">The sequence shown here is derived from an EMBL/GenBank/DDBJ whole genome shotgun (WGS) entry which is preliminary data.</text>
</comment>
<evidence type="ECO:0000256" key="4">
    <source>
        <dbReference type="ARBA" id="ARBA00022989"/>
    </source>
</evidence>
<sequence length="311" mass="32259">MLSRLRANPWVRTGIVLLVLGCAGLALYARWDEASQALAALPTWVIAGSLVAALAGLGAQMLAWRALLGDLGSPLPLPVAARVMFVGQLGKYLPGSVWAFVAQVELAKDYAVPRRRGVSATVLAVGVTLTVNLLVAAVTLPLASAEAAARWWWVLACAPVLLAALHPRVVTWLLHRVLRLTGRGKDVPESELERISGRGMAAAVGWSALSWIPLGLHVWTLVAGVGGGGAESLPVAAGAYALAWTLGLLVVFAPAGLGVRELVLVVALAPVLAPGAALVVAALSRVVMTAADILWALTALATTRSPARPRP</sequence>
<evidence type="ECO:0000256" key="2">
    <source>
        <dbReference type="ARBA" id="ARBA00022475"/>
    </source>
</evidence>
<organism evidence="7 8">
    <name type="scientific">Nocardiopsis ansamitocini</name>
    <dbReference type="NCBI Taxonomy" id="1670832"/>
    <lineage>
        <taxon>Bacteria</taxon>
        <taxon>Bacillati</taxon>
        <taxon>Actinomycetota</taxon>
        <taxon>Actinomycetes</taxon>
        <taxon>Streptosporangiales</taxon>
        <taxon>Nocardiopsidaceae</taxon>
        <taxon>Nocardiopsis</taxon>
    </lineage>
</organism>
<evidence type="ECO:0000256" key="1">
    <source>
        <dbReference type="ARBA" id="ARBA00004651"/>
    </source>
</evidence>